<keyword evidence="6" id="KW-0677">Repeat</keyword>
<keyword evidence="9" id="KW-1278">Translocase</keyword>
<feature type="region of interest" description="Disordered" evidence="16">
    <location>
        <begin position="266"/>
        <end position="286"/>
    </location>
</feature>
<feature type="transmembrane region" description="Helical" evidence="17">
    <location>
        <begin position="140"/>
        <end position="161"/>
    </location>
</feature>
<dbReference type="InterPro" id="IPR011527">
    <property type="entry name" value="ABC1_TM_dom"/>
</dbReference>
<evidence type="ECO:0000256" key="11">
    <source>
        <dbReference type="ARBA" id="ARBA00023055"/>
    </source>
</evidence>
<feature type="transmembrane region" description="Helical" evidence="17">
    <location>
        <begin position="559"/>
        <end position="586"/>
    </location>
</feature>
<evidence type="ECO:0000256" key="7">
    <source>
        <dbReference type="ARBA" id="ARBA00022741"/>
    </source>
</evidence>
<dbReference type="PROSITE" id="PS50929">
    <property type="entry name" value="ABC_TM1F"/>
    <property type="match status" value="2"/>
</dbReference>
<dbReference type="InterPro" id="IPR027417">
    <property type="entry name" value="P-loop_NTPase"/>
</dbReference>
<dbReference type="InterPro" id="IPR003593">
    <property type="entry name" value="AAA+_ATPase"/>
</dbReference>
<evidence type="ECO:0000256" key="9">
    <source>
        <dbReference type="ARBA" id="ARBA00022967"/>
    </source>
</evidence>
<dbReference type="Pfam" id="PF00005">
    <property type="entry name" value="ABC_tran"/>
    <property type="match status" value="2"/>
</dbReference>
<evidence type="ECO:0000256" key="1">
    <source>
        <dbReference type="ARBA" id="ARBA00004651"/>
    </source>
</evidence>
<comment type="catalytic activity">
    <reaction evidence="14">
        <text>leukotriene C4(in) + ATP + H2O = leukotriene C4(out) + ADP + phosphate + H(+)</text>
        <dbReference type="Rhea" id="RHEA:38963"/>
        <dbReference type="ChEBI" id="CHEBI:15377"/>
        <dbReference type="ChEBI" id="CHEBI:15378"/>
        <dbReference type="ChEBI" id="CHEBI:30616"/>
        <dbReference type="ChEBI" id="CHEBI:43474"/>
        <dbReference type="ChEBI" id="CHEBI:57973"/>
        <dbReference type="ChEBI" id="CHEBI:456216"/>
    </reaction>
    <physiologicalReaction direction="left-to-right" evidence="14">
        <dbReference type="Rhea" id="RHEA:38964"/>
    </physiologicalReaction>
</comment>
<dbReference type="GO" id="GO:0006869">
    <property type="term" value="P:lipid transport"/>
    <property type="evidence" value="ECO:0007669"/>
    <property type="project" value="UniProtKB-KW"/>
</dbReference>
<evidence type="ECO:0000256" key="13">
    <source>
        <dbReference type="ARBA" id="ARBA00034018"/>
    </source>
</evidence>
<evidence type="ECO:0000256" key="12">
    <source>
        <dbReference type="ARBA" id="ARBA00023136"/>
    </source>
</evidence>
<feature type="transmembrane region" description="Helical" evidence="17">
    <location>
        <begin position="1232"/>
        <end position="1250"/>
    </location>
</feature>
<feature type="domain" description="ABC transporter" evidence="18">
    <location>
        <begin position="655"/>
        <end position="879"/>
    </location>
</feature>
<evidence type="ECO:0000256" key="15">
    <source>
        <dbReference type="ARBA" id="ARBA00047576"/>
    </source>
</evidence>
<feature type="domain" description="ABC transmembrane type-1" evidence="19">
    <location>
        <begin position="999"/>
        <end position="1283"/>
    </location>
</feature>
<dbReference type="CDD" id="cd18595">
    <property type="entry name" value="ABC_6TM_MRP1_2_3_6_D1_like"/>
    <property type="match status" value="1"/>
</dbReference>
<feature type="transmembrane region" description="Helical" evidence="17">
    <location>
        <begin position="67"/>
        <end position="88"/>
    </location>
</feature>
<feature type="transmembrane region" description="Helical" evidence="17">
    <location>
        <begin position="108"/>
        <end position="128"/>
    </location>
</feature>
<evidence type="ECO:0000259" key="18">
    <source>
        <dbReference type="PROSITE" id="PS50893"/>
    </source>
</evidence>
<comment type="similarity">
    <text evidence="2">Belongs to the ABC transporter superfamily. ABCC family. Conjugate transporter (TC 3.A.1.208) subfamily.</text>
</comment>
<sequence>MTDVLDTYCGSTFWNASLLDRPDPDLTVCFEQTVLVWVPLAFLWICTSWQVLALCKSRLIGGTCSRLYLAKQILAGLLFLTSMADMILTVMEDYEVDLDSTTNGQNPVVLYVNAFLYLLSWLLVMLIHEGRRRIDDKNSACIFIFWLLSAACDVFMLQTLIRMAIDQGGPPDLPRFTLFCISYSLKCMSLVVSSISDVSSETRAAAEKNPHIAASFLSRITFHWFNGMMMKGYRKPLESKHLWDLNEEDRCQTIYAEFDKHMRQGLKKAQKKRGEKQSKERHKDAEQMNGFNRSISQDVLVMDEKSGKDGRRKGGKEKSAARGATGWLVLAMLKTYRNILLKGVFFKICHDGLLFTSPQLLKLLVSFTEDTSVYAWKGYLYAVLLFVLAIVQSLLLQQYFQCCFLLGMRVRTAITAAVYKKALTVSNAARKECTVGEIVNLMAVDAQRFNDVTNFIHLLWSAPLQILVGIVFLWQELGPAVLAGFAVMVLLIPINGFLASKGRALEVKNMKHKDRRMKLMTDILNGIKVMKFYAWEPSFENQISGIRENELKMIKKSSYLLGVAIFLVTCTPFLVSLVSFAVYLAVDENNVLDAGKAFTSISIFNIMRFPLVMMPMLISSIVQATVSCKRLENFLGDEDLDISAIHHDPTYESAVSFTDASFSWDRSGDPTIKDVTLDFKQGSLVAVVGPVGCGKSSLMSAILGEMENITGCVNTKGTFAYVPQQAWIQNDTIQDNILFGMKMEDSRYQEVLEACALPQDLELLPAGDLTEIGERGINLSGGQKQRVSLARAVYSGADIYILDDPLSAVDAHVGKHIFEKVIGPNGLLKGKTRILVTHSVTFLPATDQVVVLVNGAVSEVGPYPTLKANGGAFADFMNTYGDRREKGEGEPTVEVVKEEDLAVGEELGPMADEDPGDAVTLELKRELSERSRRRVGSRSSVRVSLRRSMRKGKQPPHKESSVKMVKGQRLIEDETMVTGKVKFSVYWKYLRAIGWLHSVLILLLYLAQNIAAIGQNLWLSDWTNDATRYNSSTEPASLPDLRIAIFGVLGLAQGFFLLIAVFLMADRTVAASRDLHLRLLRNILHLPMTFFDTTPMGRIINRFAKDTYTIDQAIPMSFRGWLSCAFGVLGTLLVICLATPYFAIIIVPLTLIYYFVQSFYIVTSRQLRRLDSVTRSPIYSHFGETVSGLALIRAYGHQARFLSHNESIVDGNQKCVFPWIVSNRWLAIRLEFVGNLVVFFAALFAVMSRGTLDSGLVGLSISYALNVTQALNWLVRQTSELETNIVSVERVDEYSQLDNEAPWVLEQRPGRDWPSKGEISFVDYKARYRPDLDLVLHGLSCEIKANEKVGIVGRTGAGKSSLTNSLFRIVEAAGGKILIDGLDIATIGLHDLRRKLTIIPQDPVLFSGTFRMNLDPFNEYSDEEVWDALELAHLKPFTAGLPNKLQQEVAEGGENLSVGQRQLLCLARALLRGSRVLVLDEATAAVDLETDGLIQGTIRHRFADCTLLIIAHRLHTVMDCSRVMVLDAGRILEFDTPSALLQSKGHFYRMAMEAGVTMEKNTAL</sequence>
<evidence type="ECO:0000256" key="2">
    <source>
        <dbReference type="ARBA" id="ARBA00009726"/>
    </source>
</evidence>
<dbReference type="Pfam" id="PF00664">
    <property type="entry name" value="ABC_membrane"/>
    <property type="match status" value="2"/>
</dbReference>
<dbReference type="InterPro" id="IPR003439">
    <property type="entry name" value="ABC_transporter-like_ATP-bd"/>
</dbReference>
<proteinExistence type="evidence at transcript level"/>
<reference evidence="20" key="1">
    <citation type="journal article" date="2003" name="Am. J. Physiol. Regul. Integr. Comp. Physiol.">
        <title>Molecular characterization of a multidrug resistance-associated protein, Mrp2, from the little skate.</title>
        <authorList>
            <person name="Cai S.-Y."/>
            <person name="Soroka C.J."/>
            <person name="Ballatori N."/>
            <person name="Boyer J.L."/>
        </authorList>
    </citation>
    <scope>NUCLEOTIDE SEQUENCE</scope>
</reference>
<feature type="compositionally biased region" description="Basic and acidic residues" evidence="16">
    <location>
        <begin position="275"/>
        <end position="286"/>
    </location>
</feature>
<dbReference type="EMBL" id="AF486830">
    <property type="protein sequence ID" value="AAL92112.1"/>
    <property type="molecule type" value="mRNA"/>
</dbReference>
<evidence type="ECO:0000256" key="16">
    <source>
        <dbReference type="SAM" id="MobiDB-lite"/>
    </source>
</evidence>
<feature type="transmembrane region" description="Helical" evidence="17">
    <location>
        <begin position="606"/>
        <end position="626"/>
    </location>
</feature>
<keyword evidence="8" id="KW-0067">ATP-binding</keyword>
<comment type="catalytic activity">
    <reaction evidence="13">
        <text>ATP + H2O + xenobioticSide 1 = ADP + phosphate + xenobioticSide 2.</text>
        <dbReference type="EC" id="7.6.2.2"/>
    </reaction>
</comment>
<dbReference type="FunFam" id="3.40.50.300:FF:000293">
    <property type="entry name" value="ATP binding cassette subfamily C member 1"/>
    <property type="match status" value="1"/>
</dbReference>
<keyword evidence="4" id="KW-1003">Cell membrane</keyword>
<protein>
    <submittedName>
        <fullName evidence="20">Multidrug resistance-associated protein Mrp2</fullName>
    </submittedName>
</protein>
<dbReference type="InterPro" id="IPR050173">
    <property type="entry name" value="ABC_transporter_C-like"/>
</dbReference>
<dbReference type="SMART" id="SM00382">
    <property type="entry name" value="AAA"/>
    <property type="match status" value="2"/>
</dbReference>
<evidence type="ECO:0000256" key="3">
    <source>
        <dbReference type="ARBA" id="ARBA00022448"/>
    </source>
</evidence>
<evidence type="ECO:0000256" key="4">
    <source>
        <dbReference type="ARBA" id="ARBA00022475"/>
    </source>
</evidence>
<dbReference type="PROSITE" id="PS00211">
    <property type="entry name" value="ABC_TRANSPORTER_1"/>
    <property type="match status" value="2"/>
</dbReference>
<evidence type="ECO:0000259" key="19">
    <source>
        <dbReference type="PROSITE" id="PS50929"/>
    </source>
</evidence>
<evidence type="ECO:0000256" key="14">
    <source>
        <dbReference type="ARBA" id="ARBA00047523"/>
    </source>
</evidence>
<dbReference type="Gene3D" id="3.40.50.300">
    <property type="entry name" value="P-loop containing nucleotide triphosphate hydrolases"/>
    <property type="match status" value="2"/>
</dbReference>
<name>Q8QG98_LEUER</name>
<keyword evidence="12 17" id="KW-0472">Membrane</keyword>
<dbReference type="Pfam" id="PF24357">
    <property type="entry name" value="TMD0_ABC"/>
    <property type="match status" value="1"/>
</dbReference>
<evidence type="ECO:0000256" key="6">
    <source>
        <dbReference type="ARBA" id="ARBA00022737"/>
    </source>
</evidence>
<dbReference type="CDD" id="cd03244">
    <property type="entry name" value="ABCC_MRP_domain2"/>
    <property type="match status" value="1"/>
</dbReference>
<feature type="transmembrane region" description="Helical" evidence="17">
    <location>
        <begin position="1118"/>
        <end position="1135"/>
    </location>
</feature>
<dbReference type="InterPro" id="IPR036640">
    <property type="entry name" value="ABC1_TM_sf"/>
</dbReference>
<accession>Q8QG98</accession>
<feature type="transmembrane region" description="Helical" evidence="17">
    <location>
        <begin position="455"/>
        <end position="474"/>
    </location>
</feature>
<evidence type="ECO:0000256" key="8">
    <source>
        <dbReference type="ARBA" id="ARBA00022840"/>
    </source>
</evidence>
<keyword evidence="3" id="KW-0813">Transport</keyword>
<dbReference type="GO" id="GO:0016887">
    <property type="term" value="F:ATP hydrolysis activity"/>
    <property type="evidence" value="ECO:0007669"/>
    <property type="project" value="InterPro"/>
</dbReference>
<dbReference type="FunFam" id="3.40.50.300:FF:000074">
    <property type="entry name" value="Multidrug resistance-associated protein 5 isoform 1"/>
    <property type="match status" value="1"/>
</dbReference>
<dbReference type="PROSITE" id="PS50893">
    <property type="entry name" value="ABC_TRANSPORTER_2"/>
    <property type="match status" value="2"/>
</dbReference>
<keyword evidence="11" id="KW-0445">Lipid transport</keyword>
<feature type="transmembrane region" description="Helical" evidence="17">
    <location>
        <begin position="1141"/>
        <end position="1162"/>
    </location>
</feature>
<feature type="transmembrane region" description="Helical" evidence="17">
    <location>
        <begin position="34"/>
        <end position="55"/>
    </location>
</feature>
<comment type="catalytic activity">
    <reaction evidence="15">
        <text>17beta-estradiol 17-O-(beta-D-glucuronate)(in) + ATP + H2O = 17beta-estradiol 17-O-(beta-D-glucuronate)(out) + ADP + phosphate + H(+)</text>
        <dbReference type="Rhea" id="RHEA:60128"/>
        <dbReference type="ChEBI" id="CHEBI:15377"/>
        <dbReference type="ChEBI" id="CHEBI:15378"/>
        <dbReference type="ChEBI" id="CHEBI:30616"/>
        <dbReference type="ChEBI" id="CHEBI:43474"/>
        <dbReference type="ChEBI" id="CHEBI:82961"/>
        <dbReference type="ChEBI" id="CHEBI:456216"/>
    </reaction>
    <physiologicalReaction direction="left-to-right" evidence="15">
        <dbReference type="Rhea" id="RHEA:60129"/>
    </physiologicalReaction>
</comment>
<feature type="transmembrane region" description="Helical" evidence="17">
    <location>
        <begin position="1043"/>
        <end position="1065"/>
    </location>
</feature>
<keyword evidence="5 17" id="KW-0812">Transmembrane</keyword>
<evidence type="ECO:0000256" key="17">
    <source>
        <dbReference type="SAM" id="Phobius"/>
    </source>
</evidence>
<dbReference type="FunFam" id="1.20.1560.10:FF:000001">
    <property type="entry name" value="ATP-binding cassette subfamily C member 1"/>
    <property type="match status" value="1"/>
</dbReference>
<evidence type="ECO:0000256" key="5">
    <source>
        <dbReference type="ARBA" id="ARBA00022692"/>
    </source>
</evidence>
<dbReference type="SUPFAM" id="SSF52540">
    <property type="entry name" value="P-loop containing nucleoside triphosphate hydrolases"/>
    <property type="match status" value="2"/>
</dbReference>
<keyword evidence="7" id="KW-0547">Nucleotide-binding</keyword>
<feature type="region of interest" description="Disordered" evidence="16">
    <location>
        <begin position="932"/>
        <end position="960"/>
    </location>
</feature>
<feature type="transmembrane region" description="Helical" evidence="17">
    <location>
        <begin position="992"/>
        <end position="1013"/>
    </location>
</feature>
<dbReference type="PANTHER" id="PTHR24223">
    <property type="entry name" value="ATP-BINDING CASSETTE SUB-FAMILY C"/>
    <property type="match status" value="1"/>
</dbReference>
<dbReference type="InterPro" id="IPR056227">
    <property type="entry name" value="TMD0_ABC"/>
</dbReference>
<comment type="subcellular location">
    <subcellularLocation>
        <location evidence="1">Cell membrane</location>
        <topology evidence="1">Multi-pass membrane protein</topology>
    </subcellularLocation>
</comment>
<feature type="domain" description="ABC transmembrane type-1" evidence="19">
    <location>
        <begin position="343"/>
        <end position="623"/>
    </location>
</feature>
<dbReference type="InterPro" id="IPR017871">
    <property type="entry name" value="ABC_transporter-like_CS"/>
</dbReference>
<dbReference type="NCBIfam" id="TIGR00957">
    <property type="entry name" value="MRP_assoc_pro"/>
    <property type="match status" value="1"/>
</dbReference>
<dbReference type="GO" id="GO:0005524">
    <property type="term" value="F:ATP binding"/>
    <property type="evidence" value="ECO:0007669"/>
    <property type="project" value="UniProtKB-KW"/>
</dbReference>
<dbReference type="CDD" id="cd18603">
    <property type="entry name" value="ABC_6TM_MRP1_2_3_6_D2_like"/>
    <property type="match status" value="1"/>
</dbReference>
<feature type="transmembrane region" description="Helical" evidence="17">
    <location>
        <begin position="480"/>
        <end position="500"/>
    </location>
</feature>
<feature type="transmembrane region" description="Helical" evidence="17">
    <location>
        <begin position="378"/>
        <end position="396"/>
    </location>
</feature>
<dbReference type="SUPFAM" id="SSF90123">
    <property type="entry name" value="ABC transporter transmembrane region"/>
    <property type="match status" value="2"/>
</dbReference>
<dbReference type="CDD" id="cd03250">
    <property type="entry name" value="ABCC_MRP_domain1"/>
    <property type="match status" value="1"/>
</dbReference>
<evidence type="ECO:0000313" key="20">
    <source>
        <dbReference type="EMBL" id="AAL92112.1"/>
    </source>
</evidence>
<dbReference type="Gene3D" id="1.20.1560.10">
    <property type="entry name" value="ABC transporter type 1, transmembrane domain"/>
    <property type="match status" value="2"/>
</dbReference>
<dbReference type="GO" id="GO:0016324">
    <property type="term" value="C:apical plasma membrane"/>
    <property type="evidence" value="ECO:0007669"/>
    <property type="project" value="TreeGrafter"/>
</dbReference>
<dbReference type="BRENDA" id="7.6.2.3">
    <property type="organism ID" value="16220"/>
</dbReference>
<evidence type="ECO:0000256" key="10">
    <source>
        <dbReference type="ARBA" id="ARBA00022989"/>
    </source>
</evidence>
<dbReference type="InterPro" id="IPR005292">
    <property type="entry name" value="MRP"/>
</dbReference>
<dbReference type="PANTHER" id="PTHR24223:SF176">
    <property type="entry name" value="ATP-BINDING CASSETTE SUB-FAMILY C MEMBER 2"/>
    <property type="match status" value="1"/>
</dbReference>
<organism evidence="20">
    <name type="scientific">Leucoraja erinaceus</name>
    <name type="common">Little skate</name>
    <name type="synonym">Raja erinacea</name>
    <dbReference type="NCBI Taxonomy" id="7782"/>
    <lineage>
        <taxon>Eukaryota</taxon>
        <taxon>Metazoa</taxon>
        <taxon>Chordata</taxon>
        <taxon>Craniata</taxon>
        <taxon>Vertebrata</taxon>
        <taxon>Chondrichthyes</taxon>
        <taxon>Elasmobranchii</taxon>
        <taxon>Batoidea</taxon>
        <taxon>Rajiformes</taxon>
        <taxon>Rajidae</taxon>
        <taxon>Leucoraja</taxon>
    </lineage>
</organism>
<dbReference type="FunFam" id="1.20.1560.10:FF:000007">
    <property type="entry name" value="ATP-binding cassette subfamily C member 1"/>
    <property type="match status" value="1"/>
</dbReference>
<feature type="compositionally biased region" description="Basic residues" evidence="16">
    <location>
        <begin position="944"/>
        <end position="955"/>
    </location>
</feature>
<keyword evidence="10 17" id="KW-1133">Transmembrane helix</keyword>
<dbReference type="GO" id="GO:0008559">
    <property type="term" value="F:ABC-type xenobiotic transporter activity"/>
    <property type="evidence" value="ECO:0007669"/>
    <property type="project" value="UniProtKB-EC"/>
</dbReference>
<feature type="domain" description="ABC transporter" evidence="18">
    <location>
        <begin position="1319"/>
        <end position="1553"/>
    </location>
</feature>